<evidence type="ECO:0000256" key="1">
    <source>
        <dbReference type="ARBA" id="ARBA00023015"/>
    </source>
</evidence>
<feature type="domain" description="Putative zinc-finger" evidence="4">
    <location>
        <begin position="11"/>
        <end position="36"/>
    </location>
</feature>
<keyword evidence="1" id="KW-0805">Transcription regulation</keyword>
<keyword evidence="2" id="KW-0804">Transcription</keyword>
<reference evidence="6" key="1">
    <citation type="submission" date="2023-07" db="EMBL/GenBank/DDBJ databases">
        <title>30 novel species of actinomycetes from the DSMZ collection.</title>
        <authorList>
            <person name="Nouioui I."/>
        </authorList>
    </citation>
    <scope>NUCLEOTIDE SEQUENCE [LARGE SCALE GENOMIC DNA]</scope>
    <source>
        <strain evidence="6">DSM 44938</strain>
    </source>
</reference>
<dbReference type="RefSeq" id="WP_311703153.1">
    <property type="nucleotide sequence ID" value="NZ_JAVREL010000002.1"/>
</dbReference>
<dbReference type="InterPro" id="IPR027383">
    <property type="entry name" value="Znf_put"/>
</dbReference>
<evidence type="ECO:0000313" key="5">
    <source>
        <dbReference type="EMBL" id="MDT0342021.1"/>
    </source>
</evidence>
<dbReference type="Pfam" id="PF13490">
    <property type="entry name" value="zf-HC2"/>
    <property type="match status" value="1"/>
</dbReference>
<sequence>MSGDPFRTFDGAYVLGALSPQDRAAFEEHMRGCDDCSRAVRELAGLPGLLAQTESTAGPPPPADLLPELLARVRRERRRRRVLVAVSAGTVALAACLALMFTFVNGGGEDGPAGSPMTPVGAYPVSATVSLVEDDGGTRVDMHCAYDGGRGGDYLLVAVGPDGNVEELARWYALPKDEASLSVGTPLRRADIASLEVRTPGGLTVLRLTP</sequence>
<dbReference type="Proteomes" id="UP001183246">
    <property type="component" value="Unassembled WGS sequence"/>
</dbReference>
<keyword evidence="3" id="KW-0812">Transmembrane</keyword>
<dbReference type="Gene3D" id="1.10.10.1320">
    <property type="entry name" value="Anti-sigma factor, zinc-finger domain"/>
    <property type="match status" value="1"/>
</dbReference>
<gene>
    <name evidence="5" type="ORF">RM590_05145</name>
</gene>
<keyword evidence="6" id="KW-1185">Reference proteome</keyword>
<dbReference type="EMBL" id="JAVREL010000002">
    <property type="protein sequence ID" value="MDT0342021.1"/>
    <property type="molecule type" value="Genomic_DNA"/>
</dbReference>
<keyword evidence="3" id="KW-0472">Membrane</keyword>
<evidence type="ECO:0000259" key="4">
    <source>
        <dbReference type="Pfam" id="PF13490"/>
    </source>
</evidence>
<evidence type="ECO:0000313" key="6">
    <source>
        <dbReference type="Proteomes" id="UP001183246"/>
    </source>
</evidence>
<comment type="caution">
    <text evidence="5">The sequence shown here is derived from an EMBL/GenBank/DDBJ whole genome shotgun (WGS) entry which is preliminary data.</text>
</comment>
<protein>
    <submittedName>
        <fullName evidence="5">Zf-HC2 domain-containing protein</fullName>
    </submittedName>
</protein>
<evidence type="ECO:0000256" key="3">
    <source>
        <dbReference type="SAM" id="Phobius"/>
    </source>
</evidence>
<organism evidence="5 6">
    <name type="scientific">Streptomyces litchfieldiae</name>
    <dbReference type="NCBI Taxonomy" id="3075543"/>
    <lineage>
        <taxon>Bacteria</taxon>
        <taxon>Bacillati</taxon>
        <taxon>Actinomycetota</taxon>
        <taxon>Actinomycetes</taxon>
        <taxon>Kitasatosporales</taxon>
        <taxon>Streptomycetaceae</taxon>
        <taxon>Streptomyces</taxon>
    </lineage>
</organism>
<feature type="transmembrane region" description="Helical" evidence="3">
    <location>
        <begin position="82"/>
        <end position="104"/>
    </location>
</feature>
<name>A0ABU2MK87_9ACTN</name>
<keyword evidence="3" id="KW-1133">Transmembrane helix</keyword>
<dbReference type="InterPro" id="IPR041916">
    <property type="entry name" value="Anti_sigma_zinc_sf"/>
</dbReference>
<evidence type="ECO:0000256" key="2">
    <source>
        <dbReference type="ARBA" id="ARBA00023163"/>
    </source>
</evidence>
<proteinExistence type="predicted"/>
<accession>A0ABU2MK87</accession>